<dbReference type="AlphaFoldDB" id="A0A8H4YYR1"/>
<dbReference type="Proteomes" id="UP000573603">
    <property type="component" value="Unassembled WGS sequence"/>
</dbReference>
<evidence type="ECO:0000313" key="2">
    <source>
        <dbReference type="Proteomes" id="UP000573603"/>
    </source>
</evidence>
<reference evidence="1 2" key="1">
    <citation type="journal article" date="2020" name="BMC Genomics">
        <title>Correction to: Identification and distribution of gene clusters required for synthesis of sphingolipid metabolism inhibitors in diverse species of the filamentous fungus Fusarium.</title>
        <authorList>
            <person name="Kim H.S."/>
            <person name="Lohmar J.M."/>
            <person name="Busman M."/>
            <person name="Brown D.W."/>
            <person name="Naumann T.A."/>
            <person name="Divon H.H."/>
            <person name="Lysoe E."/>
            <person name="Uhlig S."/>
            <person name="Proctor R.H."/>
        </authorList>
    </citation>
    <scope>NUCLEOTIDE SEQUENCE [LARGE SCALE GENOMIC DNA]</scope>
    <source>
        <strain evidence="1 2">NRRL 25214</strain>
    </source>
</reference>
<gene>
    <name evidence="1" type="ORF">FANTH_11169</name>
</gene>
<protein>
    <submittedName>
        <fullName evidence="1">Uncharacterized protein</fullName>
    </submittedName>
</protein>
<comment type="caution">
    <text evidence="1">The sequence shown here is derived from an EMBL/GenBank/DDBJ whole genome shotgun (WGS) entry which is preliminary data.</text>
</comment>
<accession>A0A8H4YYR1</accession>
<name>A0A8H4YYR1_9HYPO</name>
<evidence type="ECO:0000313" key="1">
    <source>
        <dbReference type="EMBL" id="KAF5236681.1"/>
    </source>
</evidence>
<dbReference type="EMBL" id="JABEVY010000322">
    <property type="protein sequence ID" value="KAF5236681.1"/>
    <property type="molecule type" value="Genomic_DNA"/>
</dbReference>
<sequence>MAQVSKSTKSAQPSENVTDLQEWWSPIPTQNGFSDPYFQHNVHFEVAKNKRARPALASDEVVLGYKFKGSATELHDPPFELSSVPIAGASWDITNRSCTRTLADRQKCVDGVFRGSRISFEEFYHRHPAVGDQVMEEDEGLGFDDVERLRAQAAKCQSSCKMPDGLSLLKMKGRNDERVFVTWDMYEQRLGLASNYATDDAFIFPISQLLERCALAMYSPSDSHRIHTSITRASRQADDGFNIPKALSLCLRPSTRRFNLQLGQGPIPKAARTQAKNSA</sequence>
<organism evidence="1 2">
    <name type="scientific">Fusarium anthophilum</name>
    <dbReference type="NCBI Taxonomy" id="48485"/>
    <lineage>
        <taxon>Eukaryota</taxon>
        <taxon>Fungi</taxon>
        <taxon>Dikarya</taxon>
        <taxon>Ascomycota</taxon>
        <taxon>Pezizomycotina</taxon>
        <taxon>Sordariomycetes</taxon>
        <taxon>Hypocreomycetidae</taxon>
        <taxon>Hypocreales</taxon>
        <taxon>Nectriaceae</taxon>
        <taxon>Fusarium</taxon>
        <taxon>Fusarium fujikuroi species complex</taxon>
    </lineage>
</organism>
<keyword evidence="2" id="KW-1185">Reference proteome</keyword>
<proteinExistence type="predicted"/>